<organism evidence="1 2">
    <name type="scientific">Aneurinibacillus aneurinilyticus</name>
    <name type="common">Bacillus aneurinolyticus</name>
    <dbReference type="NCBI Taxonomy" id="1391"/>
    <lineage>
        <taxon>Bacteria</taxon>
        <taxon>Bacillati</taxon>
        <taxon>Bacillota</taxon>
        <taxon>Bacilli</taxon>
        <taxon>Bacillales</taxon>
        <taxon>Paenibacillaceae</taxon>
        <taxon>Aneurinibacillus group</taxon>
        <taxon>Aneurinibacillus</taxon>
    </lineage>
</organism>
<name>A0A848CYM8_ANEAE</name>
<protein>
    <recommendedName>
        <fullName evidence="3">YqaJ viral recombinase domain-containing protein</fullName>
    </recommendedName>
</protein>
<dbReference type="AlphaFoldDB" id="A0A848CYM8"/>
<proteinExistence type="predicted"/>
<comment type="caution">
    <text evidence="1">The sequence shown here is derived from an EMBL/GenBank/DDBJ whole genome shotgun (WGS) entry which is preliminary data.</text>
</comment>
<dbReference type="InterPro" id="IPR011604">
    <property type="entry name" value="PDDEXK-like_dom_sf"/>
</dbReference>
<sequence>MSNLINRSAAEALRRQISEAAEAQRGHEMVSDFLTMMDRWHGSAEVWDDTLEAEILEQQAYAIRRLKVFPPRGTTYFSPSSANSCKREMYVKLTGAARDNSDSQPHQGRWQRAGTAFGDTIQRDLLFIEKHYEKKFGEKPPFVPERTAHGFPMWERFARKFHSVEHRGYTVNFLGQPDGILRYKDGTRVGLEIKSKQTTSAQTTEYSMRGPKEDHVKQCVVYSIMYGVDDYLIVYGNLSKKAWVMTPEEYAKNPDLRAFYIHVSESDRQALLDDFVDVLQAVKDGNPPRLDVEKWTFNNYKTACALSLTDAELEDIRKQVRQVGRSRLPDWKKQAYYDALDFIERVRKEAM</sequence>
<reference evidence="1 2" key="1">
    <citation type="submission" date="2020-04" db="EMBL/GenBank/DDBJ databases">
        <authorList>
            <person name="Hitch T.C.A."/>
            <person name="Wylensek D."/>
            <person name="Clavel T."/>
        </authorList>
    </citation>
    <scope>NUCLEOTIDE SEQUENCE [LARGE SCALE GENOMIC DNA]</scope>
    <source>
        <strain evidence="1 2">WB01_D5_05</strain>
    </source>
</reference>
<evidence type="ECO:0000313" key="1">
    <source>
        <dbReference type="EMBL" id="NMF00032.1"/>
    </source>
</evidence>
<dbReference type="EMBL" id="JABAGO010000038">
    <property type="protein sequence ID" value="NMF00032.1"/>
    <property type="molecule type" value="Genomic_DNA"/>
</dbReference>
<evidence type="ECO:0000313" key="2">
    <source>
        <dbReference type="Proteomes" id="UP000561326"/>
    </source>
</evidence>
<evidence type="ECO:0008006" key="3">
    <source>
        <dbReference type="Google" id="ProtNLM"/>
    </source>
</evidence>
<accession>A0A848CYM8</accession>
<dbReference type="Gene3D" id="3.90.320.10">
    <property type="match status" value="1"/>
</dbReference>
<dbReference type="Proteomes" id="UP000561326">
    <property type="component" value="Unassembled WGS sequence"/>
</dbReference>
<gene>
    <name evidence="1" type="ORF">HF838_17505</name>
</gene>